<evidence type="ECO:0000313" key="1">
    <source>
        <dbReference type="Ensembl" id="ENSACUP00000011028.1"/>
    </source>
</evidence>
<name>A0A663MI78_ATHCN</name>
<sequence>LLLGLLLFPTRSYKEDLYSPLGFRRKIKLFHSTHTHLPRFFSEYRILSHNLCFHTVHPRQSKLKSWSFLLQACKCSHYLGKSFFPLLLTYHLYSAGLCILGFTFYSPAADSTFAGGS</sequence>
<protein>
    <submittedName>
        <fullName evidence="1">Uncharacterized protein</fullName>
    </submittedName>
</protein>
<reference evidence="1" key="2">
    <citation type="submission" date="2025-09" db="UniProtKB">
        <authorList>
            <consortium name="Ensembl"/>
        </authorList>
    </citation>
    <scope>IDENTIFICATION</scope>
</reference>
<accession>A0A663MI78</accession>
<organism evidence="1 2">
    <name type="scientific">Athene cunicularia</name>
    <name type="common">Burrowing owl</name>
    <name type="synonym">Speotyto cunicularia</name>
    <dbReference type="NCBI Taxonomy" id="194338"/>
    <lineage>
        <taxon>Eukaryota</taxon>
        <taxon>Metazoa</taxon>
        <taxon>Chordata</taxon>
        <taxon>Craniata</taxon>
        <taxon>Vertebrata</taxon>
        <taxon>Euteleostomi</taxon>
        <taxon>Archelosauria</taxon>
        <taxon>Archosauria</taxon>
        <taxon>Dinosauria</taxon>
        <taxon>Saurischia</taxon>
        <taxon>Theropoda</taxon>
        <taxon>Coelurosauria</taxon>
        <taxon>Aves</taxon>
        <taxon>Neognathae</taxon>
        <taxon>Neoaves</taxon>
        <taxon>Telluraves</taxon>
        <taxon>Strigiformes</taxon>
        <taxon>Strigidae</taxon>
        <taxon>Athene</taxon>
    </lineage>
</organism>
<dbReference type="Ensembl" id="ENSACUT00000011771.1">
    <property type="protein sequence ID" value="ENSACUP00000011028.1"/>
    <property type="gene ID" value="ENSACUG00000007481.1"/>
</dbReference>
<evidence type="ECO:0000313" key="2">
    <source>
        <dbReference type="Proteomes" id="UP000472269"/>
    </source>
</evidence>
<dbReference type="AlphaFoldDB" id="A0A663MI78"/>
<reference evidence="1" key="1">
    <citation type="submission" date="2025-08" db="UniProtKB">
        <authorList>
            <consortium name="Ensembl"/>
        </authorList>
    </citation>
    <scope>IDENTIFICATION</scope>
</reference>
<dbReference type="Proteomes" id="UP000472269">
    <property type="component" value="Unplaced"/>
</dbReference>
<proteinExistence type="predicted"/>
<keyword evidence="2" id="KW-1185">Reference proteome</keyword>